<feature type="chain" id="PRO_5045742199" evidence="2">
    <location>
        <begin position="37"/>
        <end position="459"/>
    </location>
</feature>
<dbReference type="Pfam" id="PF07642">
    <property type="entry name" value="BBP2"/>
    <property type="match status" value="1"/>
</dbReference>
<reference evidence="3 4" key="1">
    <citation type="submission" date="2021-12" db="EMBL/GenBank/DDBJ databases">
        <title>Discovery of the Pendulisporaceae a myxobacterial family with distinct sporulation behavior and unique specialized metabolism.</title>
        <authorList>
            <person name="Garcia R."/>
            <person name="Popoff A."/>
            <person name="Bader C.D."/>
            <person name="Loehr J."/>
            <person name="Walesch S."/>
            <person name="Walt C."/>
            <person name="Boldt J."/>
            <person name="Bunk B."/>
            <person name="Haeckl F.J.F.P.J."/>
            <person name="Gunesch A.P."/>
            <person name="Birkelbach J."/>
            <person name="Nuebel U."/>
            <person name="Pietschmann T."/>
            <person name="Bach T."/>
            <person name="Mueller R."/>
        </authorList>
    </citation>
    <scope>NUCLEOTIDE SEQUENCE [LARGE SCALE GENOMIC DNA]</scope>
    <source>
        <strain evidence="3 4">MSr11954</strain>
    </source>
</reference>
<proteinExistence type="predicted"/>
<dbReference type="SUPFAM" id="SSF56935">
    <property type="entry name" value="Porins"/>
    <property type="match status" value="1"/>
</dbReference>
<accession>A0ABZ2LR31</accession>
<evidence type="ECO:0000256" key="2">
    <source>
        <dbReference type="SAM" id="SignalP"/>
    </source>
</evidence>
<keyword evidence="2" id="KW-0732">Signal</keyword>
<evidence type="ECO:0000313" key="3">
    <source>
        <dbReference type="EMBL" id="WXB12775.1"/>
    </source>
</evidence>
<dbReference type="InterPro" id="IPR011486">
    <property type="entry name" value="BBP2"/>
</dbReference>
<feature type="region of interest" description="Disordered" evidence="1">
    <location>
        <begin position="39"/>
        <end position="103"/>
    </location>
</feature>
<dbReference type="Gene3D" id="2.40.160.10">
    <property type="entry name" value="Porin"/>
    <property type="match status" value="1"/>
</dbReference>
<dbReference type="Proteomes" id="UP001370348">
    <property type="component" value="Chromosome"/>
</dbReference>
<keyword evidence="4" id="KW-1185">Reference proteome</keyword>
<evidence type="ECO:0000256" key="1">
    <source>
        <dbReference type="SAM" id="MobiDB-lite"/>
    </source>
</evidence>
<gene>
    <name evidence="3" type="ORF">LZC94_33610</name>
</gene>
<dbReference type="RefSeq" id="WP_394822395.1">
    <property type="nucleotide sequence ID" value="NZ_CP089984.1"/>
</dbReference>
<feature type="signal peptide" evidence="2">
    <location>
        <begin position="1"/>
        <end position="36"/>
    </location>
</feature>
<dbReference type="EMBL" id="CP089984">
    <property type="protein sequence ID" value="WXB12775.1"/>
    <property type="molecule type" value="Genomic_DNA"/>
</dbReference>
<feature type="compositionally biased region" description="Low complexity" evidence="1">
    <location>
        <begin position="55"/>
        <end position="90"/>
    </location>
</feature>
<sequence length="459" mass="48566">MIHAHRARTLTSRRARARSGVLSILCTLAAATASYARSAAAQEARDPNAPPPSSPASDAQGATPAPAAATSPAPADAAPAATTPATAAETPAPPAPPAESPTLKVTVGGYAEAYYSYNFNTPENGITNFRWIDNRHNTFKLQTAVLDVSAEYGAFTGHIALQAGPTATGWYADSVEARAGASGAAPLDSATWKILQQATVGWRAPIGRGLLLQAGLFLTPIGFEGPAVKDNYNWSRSNLFFALPFYHAGVRASYELTDRLTVSGMLVNGWNSATDVNDGKSGIAQVTYKIPDLLSLSVLYMGGPERAQASPEGRPFRHLFDGWAEVFVHKLVSLAVHGNAGFENGAFGTQSWKATALYARVQPLPFLYLAARGDAFFEDAPSNDSGSASSIFFGSDVYSVTGTIDLRPMDHLSFRTEYRHDSAKAPIFFKHGAAQDATGAYIANADAQDTVTVGLTGWF</sequence>
<dbReference type="InterPro" id="IPR023614">
    <property type="entry name" value="Porin_dom_sf"/>
</dbReference>
<organism evidence="3 4">
    <name type="scientific">Pendulispora albinea</name>
    <dbReference type="NCBI Taxonomy" id="2741071"/>
    <lineage>
        <taxon>Bacteria</taxon>
        <taxon>Pseudomonadati</taxon>
        <taxon>Myxococcota</taxon>
        <taxon>Myxococcia</taxon>
        <taxon>Myxococcales</taxon>
        <taxon>Sorangiineae</taxon>
        <taxon>Pendulisporaceae</taxon>
        <taxon>Pendulispora</taxon>
    </lineage>
</organism>
<name>A0ABZ2LR31_9BACT</name>
<evidence type="ECO:0000313" key="4">
    <source>
        <dbReference type="Proteomes" id="UP001370348"/>
    </source>
</evidence>
<protein>
    <submittedName>
        <fullName evidence="3">Porin</fullName>
    </submittedName>
</protein>